<evidence type="ECO:0000259" key="9">
    <source>
        <dbReference type="Pfam" id="PF00324"/>
    </source>
</evidence>
<keyword evidence="5 8" id="KW-1133">Transmembrane helix</keyword>
<feature type="domain" description="Amino acid permease/ SLC12A" evidence="9">
    <location>
        <begin position="59"/>
        <end position="519"/>
    </location>
</feature>
<feature type="transmembrane region" description="Helical" evidence="8">
    <location>
        <begin position="168"/>
        <end position="188"/>
    </location>
</feature>
<dbReference type="GO" id="GO:0015171">
    <property type="term" value="F:amino acid transmembrane transporter activity"/>
    <property type="evidence" value="ECO:0007669"/>
    <property type="project" value="TreeGrafter"/>
</dbReference>
<feature type="compositionally biased region" description="Basic and acidic residues" evidence="7">
    <location>
        <begin position="15"/>
        <end position="25"/>
    </location>
</feature>
<evidence type="ECO:0000256" key="3">
    <source>
        <dbReference type="ARBA" id="ARBA00022692"/>
    </source>
</evidence>
<feature type="transmembrane region" description="Helical" evidence="8">
    <location>
        <begin position="59"/>
        <end position="75"/>
    </location>
</feature>
<dbReference type="Gene3D" id="1.20.1740.10">
    <property type="entry name" value="Amino acid/polyamine transporter I"/>
    <property type="match status" value="1"/>
</dbReference>
<keyword evidence="2" id="KW-0813">Transport</keyword>
<evidence type="ECO:0000256" key="4">
    <source>
        <dbReference type="ARBA" id="ARBA00022970"/>
    </source>
</evidence>
<feature type="transmembrane region" description="Helical" evidence="8">
    <location>
        <begin position="463"/>
        <end position="481"/>
    </location>
</feature>
<keyword evidence="3 8" id="KW-0812">Transmembrane</keyword>
<reference evidence="10" key="1">
    <citation type="submission" date="2015-06" db="EMBL/GenBank/DDBJ databases">
        <authorList>
            <person name="Nguyen H."/>
        </authorList>
    </citation>
    <scope>NUCLEOTIDE SEQUENCE</scope>
    <source>
        <strain evidence="10">DAOM 180753</strain>
    </source>
</reference>
<dbReference type="EMBL" id="LACB01000076">
    <property type="protein sequence ID" value="KAJ9489747.1"/>
    <property type="molecule type" value="Genomic_DNA"/>
</dbReference>
<protein>
    <recommendedName>
        <fullName evidence="9">Amino acid permease/ SLC12A domain-containing protein</fullName>
    </recommendedName>
</protein>
<feature type="transmembrane region" description="Helical" evidence="8">
    <location>
        <begin position="417"/>
        <end position="442"/>
    </location>
</feature>
<comment type="subcellular location">
    <subcellularLocation>
        <location evidence="1">Membrane</location>
        <topology evidence="1">Multi-pass membrane protein</topology>
    </subcellularLocation>
</comment>
<dbReference type="AlphaFoldDB" id="A0AAI9XAG6"/>
<keyword evidence="4" id="KW-0029">Amino-acid transport</keyword>
<feature type="transmembrane region" description="Helical" evidence="8">
    <location>
        <begin position="87"/>
        <end position="107"/>
    </location>
</feature>
<evidence type="ECO:0000256" key="2">
    <source>
        <dbReference type="ARBA" id="ARBA00022448"/>
    </source>
</evidence>
<proteinExistence type="predicted"/>
<dbReference type="PANTHER" id="PTHR43341">
    <property type="entry name" value="AMINO ACID PERMEASE"/>
    <property type="match status" value="1"/>
</dbReference>
<name>A0AAI9XAG6_PENTH</name>
<evidence type="ECO:0000256" key="1">
    <source>
        <dbReference type="ARBA" id="ARBA00004141"/>
    </source>
</evidence>
<dbReference type="InterPro" id="IPR004841">
    <property type="entry name" value="AA-permease/SLC12A_dom"/>
</dbReference>
<feature type="transmembrane region" description="Helical" evidence="8">
    <location>
        <begin position="386"/>
        <end position="405"/>
    </location>
</feature>
<evidence type="ECO:0000313" key="10">
    <source>
        <dbReference type="EMBL" id="KAJ9489747.1"/>
    </source>
</evidence>
<feature type="transmembrane region" description="Helical" evidence="8">
    <location>
        <begin position="141"/>
        <end position="161"/>
    </location>
</feature>
<dbReference type="Pfam" id="PF00324">
    <property type="entry name" value="AA_permease"/>
    <property type="match status" value="1"/>
</dbReference>
<comment type="caution">
    <text evidence="10">The sequence shown here is derived from an EMBL/GenBank/DDBJ whole genome shotgun (WGS) entry which is preliminary data.</text>
</comment>
<evidence type="ECO:0000313" key="11">
    <source>
        <dbReference type="Proteomes" id="UP001227192"/>
    </source>
</evidence>
<feature type="transmembrane region" description="Helical" evidence="8">
    <location>
        <begin position="329"/>
        <end position="353"/>
    </location>
</feature>
<gene>
    <name evidence="10" type="ORF">VN97_g3529</name>
</gene>
<reference evidence="10" key="2">
    <citation type="journal article" date="2016" name="Fungal Biol.">
        <title>Ochratoxin A production by Penicillium thymicola.</title>
        <authorList>
            <person name="Nguyen H.D.T."/>
            <person name="McMullin D.R."/>
            <person name="Ponomareva E."/>
            <person name="Riley R."/>
            <person name="Pomraning K.R."/>
            <person name="Baker S.E."/>
            <person name="Seifert K.A."/>
        </authorList>
    </citation>
    <scope>NUCLEOTIDE SEQUENCE</scope>
    <source>
        <strain evidence="10">DAOM 180753</strain>
    </source>
</reference>
<dbReference type="PANTHER" id="PTHR43341:SF18">
    <property type="entry name" value="AMINO ACID PERMEASE_ SLC12A DOMAIN-CONTAINING PROTEIN"/>
    <property type="match status" value="1"/>
</dbReference>
<dbReference type="GO" id="GO:0016020">
    <property type="term" value="C:membrane"/>
    <property type="evidence" value="ECO:0007669"/>
    <property type="project" value="UniProtKB-SubCell"/>
</dbReference>
<feature type="region of interest" description="Disordered" evidence="7">
    <location>
        <begin position="1"/>
        <end position="37"/>
    </location>
</feature>
<accession>A0AAI9XAG6</accession>
<dbReference type="FunFam" id="1.20.1740.10:FF:000006">
    <property type="entry name" value="General amino acid permease"/>
    <property type="match status" value="1"/>
</dbReference>
<dbReference type="PIRSF" id="PIRSF006060">
    <property type="entry name" value="AA_transporter"/>
    <property type="match status" value="1"/>
</dbReference>
<feature type="transmembrane region" description="Helical" evidence="8">
    <location>
        <begin position="194"/>
        <end position="214"/>
    </location>
</feature>
<dbReference type="InterPro" id="IPR050524">
    <property type="entry name" value="APC_YAT"/>
</dbReference>
<feature type="transmembrane region" description="Helical" evidence="8">
    <location>
        <begin position="493"/>
        <end position="511"/>
    </location>
</feature>
<evidence type="ECO:0000256" key="8">
    <source>
        <dbReference type="SAM" id="Phobius"/>
    </source>
</evidence>
<feature type="transmembrane region" description="Helical" evidence="8">
    <location>
        <begin position="290"/>
        <end position="309"/>
    </location>
</feature>
<keyword evidence="11" id="KW-1185">Reference proteome</keyword>
<evidence type="ECO:0000256" key="5">
    <source>
        <dbReference type="ARBA" id="ARBA00022989"/>
    </source>
</evidence>
<dbReference type="Proteomes" id="UP001227192">
    <property type="component" value="Unassembled WGS sequence"/>
</dbReference>
<organism evidence="10 11">
    <name type="scientific">Penicillium thymicola</name>
    <dbReference type="NCBI Taxonomy" id="293382"/>
    <lineage>
        <taxon>Eukaryota</taxon>
        <taxon>Fungi</taxon>
        <taxon>Dikarya</taxon>
        <taxon>Ascomycota</taxon>
        <taxon>Pezizomycotina</taxon>
        <taxon>Eurotiomycetes</taxon>
        <taxon>Eurotiomycetidae</taxon>
        <taxon>Eurotiales</taxon>
        <taxon>Aspergillaceae</taxon>
        <taxon>Penicillium</taxon>
    </lineage>
</organism>
<evidence type="ECO:0000256" key="7">
    <source>
        <dbReference type="SAM" id="MobiDB-lite"/>
    </source>
</evidence>
<keyword evidence="6 8" id="KW-0472">Membrane</keyword>
<evidence type="ECO:0000256" key="6">
    <source>
        <dbReference type="ARBA" id="ARBA00023136"/>
    </source>
</evidence>
<sequence length="556" mass="61123">MSPMKTVLGNEDSPDTSHEFSKDFKTAIQDPESPVQPEDEYVGDFEEISTVRQGLHQRHIQMIALAGTIGTGLFLSSGRAISRSGPLGAFLGYLVMGCVAGTVTLAIGEMGALVPLTGGIVRYAEYFVDPALAFANGYNVVYSYLVSIPAEIVAAAVLVQFWSDLNSAIWITIFGLLMLFTALVFVRVYGELEFAFSMIKILLIIGVNIMALVITCGGGPDHKTIGFEYWRSPGPFVQYLEIGGALGRFLGVWTSLNNALYAYSGIETITVAAAETKSPRQAIPQAAKRIFIRILVFYVISIFMVGLVVPSNEPRLGNSSGTASESPFVIAATLAGIKVVPSIINAVIITSAWSSGNSNMLGGTRALVGLAMNGQAPKFFTRLNRFSVPFIAISLYGLFMCLGYMSLSSTANTVFNWLQDLVSITTLTNWITILVTYLRFYYGCKKQGISRKSLPWATPLQPYISWVSLFMLTILLITGGYSTFIKGHWENESFVSSYINIPLFLMFYFGYKFIRKTKIVPLEDIPIQPFIDIANRNPEPEAKPKKGLRRLNILWN</sequence>